<dbReference type="Gene3D" id="3.40.50.300">
    <property type="entry name" value="P-loop containing nucleotide triphosphate hydrolases"/>
    <property type="match status" value="1"/>
</dbReference>
<dbReference type="RefSeq" id="WP_161862024.1">
    <property type="nucleotide sequence ID" value="NZ_CP046620.1"/>
</dbReference>
<dbReference type="Proteomes" id="UP000464495">
    <property type="component" value="Chromosome"/>
</dbReference>
<organism evidence="2 3">
    <name type="scientific">Algicella marina</name>
    <dbReference type="NCBI Taxonomy" id="2683284"/>
    <lineage>
        <taxon>Bacteria</taxon>
        <taxon>Pseudomonadati</taxon>
        <taxon>Pseudomonadota</taxon>
        <taxon>Alphaproteobacteria</taxon>
        <taxon>Rhodobacterales</taxon>
        <taxon>Paracoccaceae</taxon>
        <taxon>Algicella</taxon>
    </lineage>
</organism>
<keyword evidence="3" id="KW-1185">Reference proteome</keyword>
<protein>
    <recommendedName>
        <fullName evidence="4">Sulfotransferase family protein</fullName>
    </recommendedName>
</protein>
<dbReference type="EMBL" id="CP046620">
    <property type="protein sequence ID" value="QHQ35463.1"/>
    <property type="molecule type" value="Genomic_DNA"/>
</dbReference>
<gene>
    <name evidence="2" type="ORF">GO499_09805</name>
</gene>
<name>A0A6P1T1E7_9RHOB</name>
<evidence type="ECO:0000313" key="2">
    <source>
        <dbReference type="EMBL" id="QHQ35463.1"/>
    </source>
</evidence>
<sequence>MKLLLHIGTEKTGTTSFQRWVDSNNETLRSEGVWHAQTIALPDNRALAVMARDPDKPEDGFNQFNIRTPEDHANFVRNRSGALKKDVAEAKAAGMRVYLISNEHLQSRLFSQQMVDRVAEIVKRHFDEIEVVCFLRPQLDTAISLASTGARVGNRISIKQFEGLQAQGHYYNFKDLLDRWANAFGAENVTPVAFKRNKNTVEFFRRKLGLERTDYQPEVRLNAALDYRAVALSNQLNLPRFFDDGSLNPNRQFFMEEIPFEKPLTLSRHAAQRIHERFQPLNAEIAARWASITEEDLTPDWERYPEQGTIEQLDECDLGPALRYVVQKFNADLALARAQTDIQKARLALRNREFKAVKWQVAQADKKIQAAAAFEPVKERACEMLQEISKLQESVAERQAQRQNRKEKPEAKAGGGFSLSRLLGKEK</sequence>
<dbReference type="AlphaFoldDB" id="A0A6P1T1E7"/>
<dbReference type="SUPFAM" id="SSF52540">
    <property type="entry name" value="P-loop containing nucleoside triphosphate hydrolases"/>
    <property type="match status" value="1"/>
</dbReference>
<evidence type="ECO:0000256" key="1">
    <source>
        <dbReference type="SAM" id="MobiDB-lite"/>
    </source>
</evidence>
<feature type="region of interest" description="Disordered" evidence="1">
    <location>
        <begin position="396"/>
        <end position="427"/>
    </location>
</feature>
<dbReference type="InterPro" id="IPR027417">
    <property type="entry name" value="P-loop_NTPase"/>
</dbReference>
<reference evidence="2 3" key="1">
    <citation type="submission" date="2019-12" db="EMBL/GenBank/DDBJ databases">
        <title>Complete genome sequence of Algicella marina strain 9Alg 56(T) isolated from the red alga Tichocarpus crinitus.</title>
        <authorList>
            <person name="Kim S.-G."/>
            <person name="Nedashkovskaya O.I."/>
        </authorList>
    </citation>
    <scope>NUCLEOTIDE SEQUENCE [LARGE SCALE GENOMIC DNA]</scope>
    <source>
        <strain evidence="2 3">9Alg 56</strain>
    </source>
</reference>
<accession>A0A6P1T1E7</accession>
<evidence type="ECO:0000313" key="3">
    <source>
        <dbReference type="Proteomes" id="UP000464495"/>
    </source>
</evidence>
<feature type="compositionally biased region" description="Basic and acidic residues" evidence="1">
    <location>
        <begin position="396"/>
        <end position="411"/>
    </location>
</feature>
<evidence type="ECO:0008006" key="4">
    <source>
        <dbReference type="Google" id="ProtNLM"/>
    </source>
</evidence>
<proteinExistence type="predicted"/>
<dbReference type="KEGG" id="amaq:GO499_09805"/>